<evidence type="ECO:0000313" key="2">
    <source>
        <dbReference type="Proteomes" id="UP000476332"/>
    </source>
</evidence>
<dbReference type="EMBL" id="JAAAMJ010000001">
    <property type="protein sequence ID" value="NDV85896.1"/>
    <property type="molecule type" value="Genomic_DNA"/>
</dbReference>
<protein>
    <submittedName>
        <fullName evidence="1">Periplasmic heavy metal sensor</fullName>
    </submittedName>
</protein>
<accession>A0A6L9ME10</accession>
<dbReference type="InterPro" id="IPR025961">
    <property type="entry name" value="Metal_resist"/>
</dbReference>
<comment type="caution">
    <text evidence="1">The sequence shown here is derived from an EMBL/GenBank/DDBJ whole genome shotgun (WGS) entry which is preliminary data.</text>
</comment>
<name>A0A6L9ME10_9HYPH</name>
<proteinExistence type="predicted"/>
<gene>
    <name evidence="1" type="ORF">GTW51_04175</name>
</gene>
<dbReference type="RefSeq" id="WP_163042584.1">
    <property type="nucleotide sequence ID" value="NZ_JAAAMJ010000001.1"/>
</dbReference>
<evidence type="ECO:0000313" key="1">
    <source>
        <dbReference type="EMBL" id="NDV85896.1"/>
    </source>
</evidence>
<organism evidence="1 2">
    <name type="scientific">Aurantimonas aggregata</name>
    <dbReference type="NCBI Taxonomy" id="2047720"/>
    <lineage>
        <taxon>Bacteria</taxon>
        <taxon>Pseudomonadati</taxon>
        <taxon>Pseudomonadota</taxon>
        <taxon>Alphaproteobacteria</taxon>
        <taxon>Hyphomicrobiales</taxon>
        <taxon>Aurantimonadaceae</taxon>
        <taxon>Aurantimonas</taxon>
    </lineage>
</organism>
<sequence length="127" mass="13653">MRRWIIPSLAVALFLSLIGNFVGLGYALGQWRAERPGMALVQAALGDYPPELRRAIRAEFAAGRGDFVADVAALRQARRVMTAALQAEPFDGAALRDAQQTVAAQAATLQQRVHAAMLAAAEKRAQP</sequence>
<reference evidence="1 2" key="1">
    <citation type="submission" date="2020-01" db="EMBL/GenBank/DDBJ databases">
        <title>Genomes of bacteria type strains.</title>
        <authorList>
            <person name="Chen J."/>
            <person name="Zhu S."/>
            <person name="Chen J."/>
        </authorList>
    </citation>
    <scope>NUCLEOTIDE SEQUENCE [LARGE SCALE GENOMIC DNA]</scope>
    <source>
        <strain evidence="1 2">KCTC 52919</strain>
    </source>
</reference>
<keyword evidence="2" id="KW-1185">Reference proteome</keyword>
<dbReference type="AlphaFoldDB" id="A0A6L9ME10"/>
<dbReference type="Proteomes" id="UP000476332">
    <property type="component" value="Unassembled WGS sequence"/>
</dbReference>
<dbReference type="Pfam" id="PF13801">
    <property type="entry name" value="Metal_resist"/>
    <property type="match status" value="1"/>
</dbReference>